<dbReference type="InterPro" id="IPR011009">
    <property type="entry name" value="Kinase-like_dom_sf"/>
</dbReference>
<name>A0A3M7DDM2_HORWE</name>
<evidence type="ECO:0000313" key="3">
    <source>
        <dbReference type="Proteomes" id="UP000269276"/>
    </source>
</evidence>
<dbReference type="EMBL" id="QWIP01000498">
    <property type="protein sequence ID" value="RMY62399.1"/>
    <property type="molecule type" value="Genomic_DNA"/>
</dbReference>
<protein>
    <recommendedName>
        <fullName evidence="1">Aminoglycoside phosphotransferase domain-containing protein</fullName>
    </recommendedName>
</protein>
<evidence type="ECO:0000313" key="2">
    <source>
        <dbReference type="EMBL" id="RMY62399.1"/>
    </source>
</evidence>
<accession>A0A3M7DDM2</accession>
<dbReference type="AlphaFoldDB" id="A0A3M7DDM2"/>
<gene>
    <name evidence="2" type="ORF">D0863_10980</name>
</gene>
<dbReference type="Proteomes" id="UP000269276">
    <property type="component" value="Unassembled WGS sequence"/>
</dbReference>
<proteinExistence type="predicted"/>
<evidence type="ECO:0000259" key="1">
    <source>
        <dbReference type="Pfam" id="PF01636"/>
    </source>
</evidence>
<sequence>MREIGHLPLSLDCLSGTTMPDVSKEAPLFFLRNHLAPDDVKACLAFARDVYPKLTWQSLERQGGCSWTLLGRGGSEGAFGGDRMGRLAGCRGGSHNDQRDGGEGVGEGDEAVLLQFRLGKHAVSMGVMKEASRIFSPLVPWMRELGSIRVGEDERMGLQVLEMEFIRDVVRLSDVLPRERALDPRTFKQCQGLVRDLTLYFARAWDGGHMATLSAVRECHGRVGKSMVSRLSKLEKDLPVQALGEKARRTRQAVEDGLLDVVPIGVNHGDFLPSNLLVDPRSWAIKGYIDWAEAEVLPSGICLYGLEHMLGYVEDADGNGKRGKPRFVYYEQAEELRRTFWEEFEQLVAAVKRTDVRKALDLSRDVGILLWKGFAWDDGAINRVINLEDDLEEVACLEAWLILDSSFDRRDSFIS</sequence>
<dbReference type="Pfam" id="PF01636">
    <property type="entry name" value="APH"/>
    <property type="match status" value="1"/>
</dbReference>
<reference evidence="2 3" key="1">
    <citation type="journal article" date="2018" name="BMC Genomics">
        <title>Genomic evidence for intraspecific hybridization in a clonal and extremely halotolerant yeast.</title>
        <authorList>
            <person name="Gostincar C."/>
            <person name="Stajich J.E."/>
            <person name="Zupancic J."/>
            <person name="Zalar P."/>
            <person name="Gunde-Cimerman N."/>
        </authorList>
    </citation>
    <scope>NUCLEOTIDE SEQUENCE [LARGE SCALE GENOMIC DNA]</scope>
    <source>
        <strain evidence="2 3">EXF-2682</strain>
    </source>
</reference>
<comment type="caution">
    <text evidence="2">The sequence shown here is derived from an EMBL/GenBank/DDBJ whole genome shotgun (WGS) entry which is preliminary data.</text>
</comment>
<dbReference type="OrthoDB" id="5598852at2759"/>
<dbReference type="SUPFAM" id="SSF56112">
    <property type="entry name" value="Protein kinase-like (PK-like)"/>
    <property type="match status" value="1"/>
</dbReference>
<dbReference type="InterPro" id="IPR002575">
    <property type="entry name" value="Aminoglycoside_PTrfase"/>
</dbReference>
<feature type="domain" description="Aminoglycoside phosphotransferase" evidence="1">
    <location>
        <begin position="243"/>
        <end position="295"/>
    </location>
</feature>
<organism evidence="2 3">
    <name type="scientific">Hortaea werneckii</name>
    <name type="common">Black yeast</name>
    <name type="synonym">Cladosporium werneckii</name>
    <dbReference type="NCBI Taxonomy" id="91943"/>
    <lineage>
        <taxon>Eukaryota</taxon>
        <taxon>Fungi</taxon>
        <taxon>Dikarya</taxon>
        <taxon>Ascomycota</taxon>
        <taxon>Pezizomycotina</taxon>
        <taxon>Dothideomycetes</taxon>
        <taxon>Dothideomycetidae</taxon>
        <taxon>Mycosphaerellales</taxon>
        <taxon>Teratosphaeriaceae</taxon>
        <taxon>Hortaea</taxon>
    </lineage>
</organism>